<organism evidence="1">
    <name type="scientific">Streptococcus iners</name>
    <dbReference type="NCBI Taxonomy" id="3028084"/>
    <lineage>
        <taxon>Bacteria</taxon>
        <taxon>Bacillati</taxon>
        <taxon>Bacillota</taxon>
        <taxon>Bacilli</taxon>
        <taxon>Lactobacillales</taxon>
        <taxon>Streptococcaceae</taxon>
        <taxon>Streptococcus</taxon>
    </lineage>
</organism>
<reference evidence="1" key="1">
    <citation type="submission" date="2023-02" db="EMBL/GenBank/DDBJ databases">
        <title>Streptococcus sp. Genome Sequencing and Assembly.</title>
        <authorList>
            <person name="Shore S.M."/>
            <person name="Nicholson T.L."/>
        </authorList>
    </citation>
    <scope>NUCLEOTIDE SEQUENCE</scope>
    <source>
        <strain evidence="1">29887</strain>
    </source>
</reference>
<evidence type="ECO:0000313" key="1">
    <source>
        <dbReference type="EMBL" id="WNY51507.1"/>
    </source>
</evidence>
<accession>A0AA96VM25</accession>
<name>A0AA96VM25_9STRE</name>
<proteinExistence type="predicted"/>
<protein>
    <submittedName>
        <fullName evidence="1">Phage resistance protein</fullName>
    </submittedName>
</protein>
<dbReference type="RefSeq" id="WP_248051647.1">
    <property type="nucleotide sequence ID" value="NZ_CP118735.1"/>
</dbReference>
<dbReference type="AlphaFoldDB" id="A0AA96VM25"/>
<dbReference type="EMBL" id="CP118735">
    <property type="protein sequence ID" value="WNY51507.1"/>
    <property type="molecule type" value="Genomic_DNA"/>
</dbReference>
<dbReference type="KEGG" id="sins:PW252_02265"/>
<sequence>MKSLSDSLDRLLYQTDWGSSLFGESVLKAELKKQLYKIHYVNDKNQVHYYFESATVEPKDIGYFASDGRKTHRFIYGDVWMSNETDDNPATVKYNSEKNFPPFAKLVIDYLIGRYTISDGYLYDVSNRQFRILDEYALQTRYGFKDASHIMEILSGIHHFLGVKPINYIQLYQIAGQDFIIDLEANELRIEPPKQNVSYFKHYPVKLSDAQASQRIAQEFLEYVIADSQSLHNAQLQAYYMAQVACGIRPKTNFFISKSGVRTGKGLRHIALSGLFKKIDVELDTLKSNGFEALQAWAMFSGGEMALATEQGDIQGLAMERVLKIIATERTHVARSIGQNQSLVSLSSVLCIDTNRTVALSDEMNGRKILIQYQDRPEGETDFEREEIFAKYWQAFTNRDKSPKVAGSLGFLLNSMEYFKQQDEMYLWKNVEVFNDIDLDDFQMALINALQEIDFVQRTGNKEVVALSDRVYGKNMNALGESLARIGVKATSKKVNGKSARGYIIENQERFNKFIM</sequence>
<gene>
    <name evidence="1" type="ORF">PW252_02265</name>
</gene>